<evidence type="ECO:0000259" key="1">
    <source>
        <dbReference type="Pfam" id="PF04986"/>
    </source>
</evidence>
<dbReference type="AlphaFoldDB" id="A0A4R0X8Z0"/>
<comment type="caution">
    <text evidence="2">The sequence shown here is derived from an EMBL/GenBank/DDBJ whole genome shotgun (WGS) entry which is preliminary data.</text>
</comment>
<reference evidence="2 3" key="1">
    <citation type="submission" date="2017-02" db="EMBL/GenBank/DDBJ databases">
        <title>Paraburkholderia sophoroidis sp. nov. and Paraburkholderia steynii sp. nov. rhizobial symbionts of the fynbos legume Hypocalyptus sophoroides.</title>
        <authorList>
            <person name="Steenkamp E.T."/>
            <person name="Beukes C.W."/>
            <person name="Van Zyl E."/>
            <person name="Avontuur J."/>
            <person name="Chan W.Y."/>
            <person name="Hassen A."/>
            <person name="Palmer M."/>
            <person name="Mthombeni L."/>
            <person name="Phalane F."/>
            <person name="Sereme K."/>
            <person name="Venter S.N."/>
        </authorList>
    </citation>
    <scope>NUCLEOTIDE SEQUENCE [LARGE SCALE GENOMIC DNA]</scope>
    <source>
        <strain evidence="2 3">HC1.1ba</strain>
    </source>
</reference>
<dbReference type="PANTHER" id="PTHR37023:SF1">
    <property type="entry name" value="ISSOD25 TRANSPOSASE TNPA_ISSOD25"/>
    <property type="match status" value="1"/>
</dbReference>
<name>A0A4R0X8Z0_9BURK</name>
<gene>
    <name evidence="2" type="ORF">BZM27_24360</name>
</gene>
<dbReference type="GO" id="GO:0006313">
    <property type="term" value="P:DNA transposition"/>
    <property type="evidence" value="ECO:0007669"/>
    <property type="project" value="InterPro"/>
</dbReference>
<evidence type="ECO:0000313" key="2">
    <source>
        <dbReference type="EMBL" id="TCG06736.1"/>
    </source>
</evidence>
<dbReference type="GO" id="GO:0003677">
    <property type="term" value="F:DNA binding"/>
    <property type="evidence" value="ECO:0007669"/>
    <property type="project" value="InterPro"/>
</dbReference>
<dbReference type="Proteomes" id="UP000294200">
    <property type="component" value="Unassembled WGS sequence"/>
</dbReference>
<sequence length="298" mass="33675">MGHSLPAPVSAIAWYNKRIIYGLLLDIAADTLRTIAADPRHLGARIGATLVLHTWGSALTHHPHVHGIVPGGGLSPDGERWIACRPGFFLPVRVLSRLFRRRFLEALAQAHRGGQLQFFGEYAELADPAVFARWLAPLRTCEWVVYARRPFAGPRAVLEYLSRYTHRVAISNQRLVAFDERGVTFRWKDYRAKGRTRYKTTTLEAGEFMRRFLLHVLPGGFHRIRHYGLLANPVRRASLAKVRELLHVAPEISPSPHDHVTETRPVFICRHCGAPMIVIDILARSAPIRAPPIPRDQT</sequence>
<dbReference type="PANTHER" id="PTHR37023">
    <property type="entry name" value="TRANSPOSASE"/>
    <property type="match status" value="1"/>
</dbReference>
<dbReference type="InterPro" id="IPR007069">
    <property type="entry name" value="Transposase_32"/>
</dbReference>
<dbReference type="EMBL" id="MWML01000094">
    <property type="protein sequence ID" value="TCG06736.1"/>
    <property type="molecule type" value="Genomic_DNA"/>
</dbReference>
<proteinExistence type="predicted"/>
<keyword evidence="3" id="KW-1185">Reference proteome</keyword>
<dbReference type="Pfam" id="PF04986">
    <property type="entry name" value="Y2_Tnp"/>
    <property type="match status" value="1"/>
</dbReference>
<protein>
    <submittedName>
        <fullName evidence="2">Transposase</fullName>
    </submittedName>
</protein>
<organism evidence="2 3">
    <name type="scientific">Paraburkholderia steynii</name>
    <dbReference type="NCBI Taxonomy" id="1245441"/>
    <lineage>
        <taxon>Bacteria</taxon>
        <taxon>Pseudomonadati</taxon>
        <taxon>Pseudomonadota</taxon>
        <taxon>Betaproteobacteria</taxon>
        <taxon>Burkholderiales</taxon>
        <taxon>Burkholderiaceae</taxon>
        <taxon>Paraburkholderia</taxon>
    </lineage>
</organism>
<dbReference type="GO" id="GO:0004803">
    <property type="term" value="F:transposase activity"/>
    <property type="evidence" value="ECO:0007669"/>
    <property type="project" value="InterPro"/>
</dbReference>
<evidence type="ECO:0000313" key="3">
    <source>
        <dbReference type="Proteomes" id="UP000294200"/>
    </source>
</evidence>
<feature type="domain" description="Transposase IS801/IS1294" evidence="1">
    <location>
        <begin position="47"/>
        <end position="233"/>
    </location>
</feature>
<accession>A0A4R0X8Z0</accession>